<evidence type="ECO:0000313" key="3">
    <source>
        <dbReference type="Proteomes" id="UP000016932"/>
    </source>
</evidence>
<organism evidence="2 3">
    <name type="scientific">Pseudocercospora fijiensis (strain CIRAD86)</name>
    <name type="common">Black leaf streak disease fungus</name>
    <name type="synonym">Mycosphaerella fijiensis</name>
    <dbReference type="NCBI Taxonomy" id="383855"/>
    <lineage>
        <taxon>Eukaryota</taxon>
        <taxon>Fungi</taxon>
        <taxon>Dikarya</taxon>
        <taxon>Ascomycota</taxon>
        <taxon>Pezizomycotina</taxon>
        <taxon>Dothideomycetes</taxon>
        <taxon>Dothideomycetidae</taxon>
        <taxon>Mycosphaerellales</taxon>
        <taxon>Mycosphaerellaceae</taxon>
        <taxon>Pseudocercospora</taxon>
    </lineage>
</organism>
<dbReference type="HOGENOM" id="CLU_1763239_0_0_1"/>
<dbReference type="VEuPathDB" id="FungiDB:MYCFIDRAFT_85880"/>
<name>N1Q6E1_PSEFD</name>
<dbReference type="GeneID" id="19342392"/>
<proteinExistence type="predicted"/>
<dbReference type="KEGG" id="pfj:MYCFIDRAFT_85880"/>
<feature type="region of interest" description="Disordered" evidence="1">
    <location>
        <begin position="19"/>
        <end position="68"/>
    </location>
</feature>
<evidence type="ECO:0000313" key="2">
    <source>
        <dbReference type="EMBL" id="EME87905.1"/>
    </source>
</evidence>
<feature type="non-terminal residue" evidence="2">
    <location>
        <position position="1"/>
    </location>
</feature>
<protein>
    <submittedName>
        <fullName evidence="2">Uncharacterized protein</fullName>
    </submittedName>
</protein>
<dbReference type="Proteomes" id="UP000016932">
    <property type="component" value="Unassembled WGS sequence"/>
</dbReference>
<sequence length="148" mass="15549">QTINSTQPTQVTLYHTFSSINPRTNNRSKCSSPPSSPSLPPPPSPWVLPFHTTRAPLSHPCQSPPSQLLQRSVPHAATSRRRLLAATELPALTASSLCSTKSSADPAPSTFSATHALRATLPAAQLPRAARVSLSSTLAACATSSTCK</sequence>
<reference evidence="2 3" key="1">
    <citation type="journal article" date="2012" name="PLoS Pathog.">
        <title>Diverse lifestyles and strategies of plant pathogenesis encoded in the genomes of eighteen Dothideomycetes fungi.</title>
        <authorList>
            <person name="Ohm R.A."/>
            <person name="Feau N."/>
            <person name="Henrissat B."/>
            <person name="Schoch C.L."/>
            <person name="Horwitz B.A."/>
            <person name="Barry K.W."/>
            <person name="Condon B.J."/>
            <person name="Copeland A.C."/>
            <person name="Dhillon B."/>
            <person name="Glaser F."/>
            <person name="Hesse C.N."/>
            <person name="Kosti I."/>
            <person name="LaButti K."/>
            <person name="Lindquist E.A."/>
            <person name="Lucas S."/>
            <person name="Salamov A.A."/>
            <person name="Bradshaw R.E."/>
            <person name="Ciuffetti L."/>
            <person name="Hamelin R.C."/>
            <person name="Kema G.H.J."/>
            <person name="Lawrence C."/>
            <person name="Scott J.A."/>
            <person name="Spatafora J.W."/>
            <person name="Turgeon B.G."/>
            <person name="de Wit P.J.G.M."/>
            <person name="Zhong S."/>
            <person name="Goodwin S.B."/>
            <person name="Grigoriev I.V."/>
        </authorList>
    </citation>
    <scope>NUCLEOTIDE SEQUENCE [LARGE SCALE GENOMIC DNA]</scope>
    <source>
        <strain evidence="2 3">CIRAD86</strain>
    </source>
</reference>
<gene>
    <name evidence="2" type="ORF">MYCFIDRAFT_85880</name>
</gene>
<dbReference type="AlphaFoldDB" id="N1Q6E1"/>
<feature type="compositionally biased region" description="Pro residues" evidence="1">
    <location>
        <begin position="34"/>
        <end position="46"/>
    </location>
</feature>
<keyword evidence="3" id="KW-1185">Reference proteome</keyword>
<dbReference type="RefSeq" id="XP_007920626.1">
    <property type="nucleotide sequence ID" value="XM_007922435.1"/>
</dbReference>
<accession>N1Q6E1</accession>
<feature type="compositionally biased region" description="Polar residues" evidence="1">
    <location>
        <begin position="19"/>
        <end position="30"/>
    </location>
</feature>
<evidence type="ECO:0000256" key="1">
    <source>
        <dbReference type="SAM" id="MobiDB-lite"/>
    </source>
</evidence>
<dbReference type="EMBL" id="KB446555">
    <property type="protein sequence ID" value="EME87905.1"/>
    <property type="molecule type" value="Genomic_DNA"/>
</dbReference>